<keyword evidence="3" id="KW-1185">Reference proteome</keyword>
<dbReference type="RefSeq" id="WP_044835618.1">
    <property type="nucleotide sequence ID" value="NZ_CP059736.1"/>
</dbReference>
<protein>
    <submittedName>
        <fullName evidence="2">Uncharacterized protein</fullName>
    </submittedName>
</protein>
<sequence length="721" mass="77293">MFNFTRKNPLTSALALSLTAGTFSAAAAPGYQLSSSDLHNAMSQTLAAATSHSLARSGDTIRYQLDSFQADVTCFNGWLDISDQYNTNNAYYQCEGSVQFAPVAGDLEGILDFTVDSYQVIISDNGEFFGELREIPNLGFGGSNLLTDNMSGSRFAFAVAKGAILNDYANIKVGLADNRLMVFFDLSYTDGGKMALTDSIEASAGSNSASFKFVLDWKDPLYYFETDLFTKGALKSSPVQLTSQGLSYHGRLGFAADYPLWDGASWQGAQFNGNNWQVSDSFDSEKFNQDGHLVVGGKIKFTPYPISVDGMFNVDFDQNDDGLGGGQGLSDKVSQKLTELASDTQLAGNGTLKLDLGSISGIGFSMNLGKGSMNFNTASKSFSFWASSVDSLEGGIAGNWIKKLLAGMQTPQVMVYGHMDGNDSGLASYDSFFKADLSHNDYILKGSQSINYNTPGIKDGLTMDGRFGYKGSDIGFKLEANASTCKTTIDTGSTVNVAGYSLGNVSFDLCQATDTSWIPISGIVNVGEDAIEVLGNTSATAVDTLSSATNQTLNLTDGTVEEARVELTEAGVSVKNAAMKYGNKAKRFVMGDLSYSSANKFSQKFSAYIAKNGLSTGDLPIGGGNFIKWQTFKIYGDGQYRGEVNGSKAAARHETELKVKYCAKVKFAGKSKQTCKTDSLDTINGNLDLNGCFSTPSMNKSFKILGIKVKFPIPSKKLCMF</sequence>
<dbReference type="EMBL" id="CP059736">
    <property type="protein sequence ID" value="WDE02638.1"/>
    <property type="molecule type" value="Genomic_DNA"/>
</dbReference>
<evidence type="ECO:0000313" key="2">
    <source>
        <dbReference type="EMBL" id="WDE02638.1"/>
    </source>
</evidence>
<feature type="chain" id="PRO_5042143898" evidence="1">
    <location>
        <begin position="28"/>
        <end position="721"/>
    </location>
</feature>
<proteinExistence type="predicted"/>
<dbReference type="Proteomes" id="UP000032568">
    <property type="component" value="Chromosome pTact"/>
</dbReference>
<organism evidence="2 3">
    <name type="scientific">Thalassomonas actiniarum</name>
    <dbReference type="NCBI Taxonomy" id="485447"/>
    <lineage>
        <taxon>Bacteria</taxon>
        <taxon>Pseudomonadati</taxon>
        <taxon>Pseudomonadota</taxon>
        <taxon>Gammaproteobacteria</taxon>
        <taxon>Alteromonadales</taxon>
        <taxon>Colwelliaceae</taxon>
        <taxon>Thalassomonas</taxon>
    </lineage>
</organism>
<accession>A0AAF0C6H6</accession>
<feature type="signal peptide" evidence="1">
    <location>
        <begin position="1"/>
        <end position="27"/>
    </location>
</feature>
<evidence type="ECO:0000313" key="3">
    <source>
        <dbReference type="Proteomes" id="UP000032568"/>
    </source>
</evidence>
<reference evidence="2 3" key="2">
    <citation type="journal article" date="2022" name="Mar. Drugs">
        <title>Bioassay-Guided Fractionation Leads to the Detection of Cholic Acid Generated by the Rare Thalassomonas sp.</title>
        <authorList>
            <person name="Pheiffer F."/>
            <person name="Schneider Y.K."/>
            <person name="Hansen E.H."/>
            <person name="Andersen J.H."/>
            <person name="Isaksson J."/>
            <person name="Busche T."/>
            <person name="R C."/>
            <person name="Kalinowski J."/>
            <person name="Zyl L.V."/>
            <person name="Trindade M."/>
        </authorList>
    </citation>
    <scope>NUCLEOTIDE SEQUENCE [LARGE SCALE GENOMIC DNA]</scope>
    <source>
        <strain evidence="2 3">A5K-106</strain>
    </source>
</reference>
<keyword evidence="1" id="KW-0732">Signal</keyword>
<name>A0AAF0C6H6_9GAMM</name>
<dbReference type="AlphaFoldDB" id="A0AAF0C6H6"/>
<evidence type="ECO:0000256" key="1">
    <source>
        <dbReference type="SAM" id="SignalP"/>
    </source>
</evidence>
<reference evidence="2 3" key="1">
    <citation type="journal article" date="2015" name="Genome Announc.">
        <title>Draft Genome Sequences of Marine Isolates of Thalassomonas viridans and Thalassomonas actiniarum.</title>
        <authorList>
            <person name="Olonade I."/>
            <person name="van Zyl L.J."/>
            <person name="Trindade M."/>
        </authorList>
    </citation>
    <scope>NUCLEOTIDE SEQUENCE [LARGE SCALE GENOMIC DNA]</scope>
    <source>
        <strain evidence="2 3">A5K-106</strain>
    </source>
</reference>
<gene>
    <name evidence="2" type="ORF">SG35_030000</name>
</gene>
<dbReference type="KEGG" id="tact:SG35_030000"/>